<name>A0A0M3HN00_ASCLU</name>
<dbReference type="AlphaFoldDB" id="A0A0M3HN00"/>
<feature type="region of interest" description="Disordered" evidence="1">
    <location>
        <begin position="79"/>
        <end position="101"/>
    </location>
</feature>
<keyword evidence="2" id="KW-1185">Reference proteome</keyword>
<dbReference type="Proteomes" id="UP000036681">
    <property type="component" value="Unplaced"/>
</dbReference>
<protein>
    <submittedName>
        <fullName evidence="3">Enkurin domain-containing protein</fullName>
    </submittedName>
</protein>
<evidence type="ECO:0000256" key="1">
    <source>
        <dbReference type="SAM" id="MobiDB-lite"/>
    </source>
</evidence>
<reference evidence="3" key="1">
    <citation type="submission" date="2016-05" db="UniProtKB">
        <authorList>
            <consortium name="WormBaseParasite"/>
        </authorList>
    </citation>
    <scope>IDENTIFICATION</scope>
</reference>
<evidence type="ECO:0000313" key="2">
    <source>
        <dbReference type="Proteomes" id="UP000036681"/>
    </source>
</evidence>
<accession>A0A0M3HN00</accession>
<organism evidence="2 3">
    <name type="scientific">Ascaris lumbricoides</name>
    <name type="common">Giant roundworm</name>
    <dbReference type="NCBI Taxonomy" id="6252"/>
    <lineage>
        <taxon>Eukaryota</taxon>
        <taxon>Metazoa</taxon>
        <taxon>Ecdysozoa</taxon>
        <taxon>Nematoda</taxon>
        <taxon>Chromadorea</taxon>
        <taxon>Rhabditida</taxon>
        <taxon>Spirurina</taxon>
        <taxon>Ascaridomorpha</taxon>
        <taxon>Ascaridoidea</taxon>
        <taxon>Ascarididae</taxon>
        <taxon>Ascaris</taxon>
    </lineage>
</organism>
<dbReference type="WBParaSite" id="ALUE_0000298801-mRNA-1">
    <property type="protein sequence ID" value="ALUE_0000298801-mRNA-1"/>
    <property type="gene ID" value="ALUE_0000298801"/>
</dbReference>
<feature type="compositionally biased region" description="Basic and acidic residues" evidence="1">
    <location>
        <begin position="79"/>
        <end position="96"/>
    </location>
</feature>
<sequence>MSHSIGVHVFPTRISEKIRASPALLHYQMPTKQPSIDYETICDHSKLNECFEMAPYNDLKIGSSQSQSETRVLTTTCDHSMRQRDRNEKFRTRDEQLQSQTTQLSAPISIYERQIIDDNESNAVGMKILHDLDNALEEDEQMSLEEIKQKVKRMNLTFREYTSEPPEFMEPPTDYDDYTYGDELKKMPDGINSLAHYKEEKRKEIADRENQVRCEVEKLKKEITAEKFIDQTPVYFKGTETEIPHWKRLLIAQKIAAEAIRQQEAVLWVGPFMPGSRHYCLLLCGNIGGGGGGGGDGRRVEGDDLKI</sequence>
<evidence type="ECO:0000313" key="3">
    <source>
        <dbReference type="WBParaSite" id="ALUE_0000298801-mRNA-1"/>
    </source>
</evidence>
<proteinExistence type="predicted"/>